<proteinExistence type="predicted"/>
<sequence length="291" mass="30700">MTTNLTAAAGGDFLLGGDLRVNRLGFGAMRLPTGTFAGPARDPETGMAVLRRAVELGVNHIDTAGFYERGDVRAHELIREALSPYADDLVIATKVGPLRGPDGIPSGEATPDQLRGLVEEDLRRLGLDRLDLVYLRVGGLTPPGGEPIGERFEVLAGLREEGLIRHLGVSNVDAAQFAEARAIAPVTAVQNHFHVQHGADGGLLAQCAELGVAFVPYFPLGGGDRPLDRDRLAKVGARHQATPEQVALAWLLAASPVMLAIPGTGSLDHLEENVAAAGLRLTEEDLAELTA</sequence>
<dbReference type="Proteomes" id="UP001501442">
    <property type="component" value="Unassembled WGS sequence"/>
</dbReference>
<protein>
    <submittedName>
        <fullName evidence="3">Aldo/keto reductase</fullName>
    </submittedName>
</protein>
<accession>A0ABP8UQZ1</accession>
<dbReference type="PRINTS" id="PR00069">
    <property type="entry name" value="ALDKETRDTASE"/>
</dbReference>
<name>A0ABP8UQZ1_9ACTN</name>
<dbReference type="PANTHER" id="PTHR43625:SF40">
    <property type="entry name" value="ALDO-KETO REDUCTASE YAKC [NADP(+)]"/>
    <property type="match status" value="1"/>
</dbReference>
<dbReference type="RefSeq" id="WP_345440871.1">
    <property type="nucleotide sequence ID" value="NZ_BAABHK010000020.1"/>
</dbReference>
<gene>
    <name evidence="3" type="ORF">GCM10023196_092560</name>
</gene>
<dbReference type="InterPro" id="IPR020471">
    <property type="entry name" value="AKR"/>
</dbReference>
<dbReference type="Gene3D" id="3.20.20.100">
    <property type="entry name" value="NADP-dependent oxidoreductase domain"/>
    <property type="match status" value="1"/>
</dbReference>
<dbReference type="NCBIfam" id="NF007695">
    <property type="entry name" value="PRK10376.1"/>
    <property type="match status" value="1"/>
</dbReference>
<dbReference type="Pfam" id="PF00248">
    <property type="entry name" value="Aldo_ket_red"/>
    <property type="match status" value="1"/>
</dbReference>
<dbReference type="InterPro" id="IPR036812">
    <property type="entry name" value="NAD(P)_OxRdtase_dom_sf"/>
</dbReference>
<comment type="caution">
    <text evidence="3">The sequence shown here is derived from an EMBL/GenBank/DDBJ whole genome shotgun (WGS) entry which is preliminary data.</text>
</comment>
<dbReference type="EMBL" id="BAABHK010000020">
    <property type="protein sequence ID" value="GAA4637701.1"/>
    <property type="molecule type" value="Genomic_DNA"/>
</dbReference>
<dbReference type="InterPro" id="IPR023210">
    <property type="entry name" value="NADP_OxRdtase_dom"/>
</dbReference>
<evidence type="ECO:0000259" key="2">
    <source>
        <dbReference type="Pfam" id="PF00248"/>
    </source>
</evidence>
<dbReference type="CDD" id="cd19088">
    <property type="entry name" value="AKR_AKR13B1"/>
    <property type="match status" value="1"/>
</dbReference>
<evidence type="ECO:0000313" key="4">
    <source>
        <dbReference type="Proteomes" id="UP001501442"/>
    </source>
</evidence>
<dbReference type="InterPro" id="IPR050791">
    <property type="entry name" value="Aldo-Keto_reductase"/>
</dbReference>
<dbReference type="PANTHER" id="PTHR43625">
    <property type="entry name" value="AFLATOXIN B1 ALDEHYDE REDUCTASE"/>
    <property type="match status" value="1"/>
</dbReference>
<organism evidence="3 4">
    <name type="scientific">Actinoallomurus vinaceus</name>
    <dbReference type="NCBI Taxonomy" id="1080074"/>
    <lineage>
        <taxon>Bacteria</taxon>
        <taxon>Bacillati</taxon>
        <taxon>Actinomycetota</taxon>
        <taxon>Actinomycetes</taxon>
        <taxon>Streptosporangiales</taxon>
        <taxon>Thermomonosporaceae</taxon>
        <taxon>Actinoallomurus</taxon>
    </lineage>
</organism>
<keyword evidence="4" id="KW-1185">Reference proteome</keyword>
<evidence type="ECO:0000256" key="1">
    <source>
        <dbReference type="ARBA" id="ARBA00023002"/>
    </source>
</evidence>
<keyword evidence="1" id="KW-0560">Oxidoreductase</keyword>
<feature type="domain" description="NADP-dependent oxidoreductase" evidence="2">
    <location>
        <begin position="23"/>
        <end position="290"/>
    </location>
</feature>
<evidence type="ECO:0000313" key="3">
    <source>
        <dbReference type="EMBL" id="GAA4637701.1"/>
    </source>
</evidence>
<reference evidence="4" key="1">
    <citation type="journal article" date="2019" name="Int. J. Syst. Evol. Microbiol.">
        <title>The Global Catalogue of Microorganisms (GCM) 10K type strain sequencing project: providing services to taxonomists for standard genome sequencing and annotation.</title>
        <authorList>
            <consortium name="The Broad Institute Genomics Platform"/>
            <consortium name="The Broad Institute Genome Sequencing Center for Infectious Disease"/>
            <person name="Wu L."/>
            <person name="Ma J."/>
        </authorList>
    </citation>
    <scope>NUCLEOTIDE SEQUENCE [LARGE SCALE GENOMIC DNA]</scope>
    <source>
        <strain evidence="4">JCM 17939</strain>
    </source>
</reference>
<dbReference type="SUPFAM" id="SSF51430">
    <property type="entry name" value="NAD(P)-linked oxidoreductase"/>
    <property type="match status" value="1"/>
</dbReference>